<organism evidence="1 2">
    <name type="scientific">Bhargavaea changchunensis</name>
    <dbReference type="NCBI Taxonomy" id="2134037"/>
    <lineage>
        <taxon>Bacteria</taxon>
        <taxon>Bacillati</taxon>
        <taxon>Bacillota</taxon>
        <taxon>Bacilli</taxon>
        <taxon>Bacillales</taxon>
        <taxon>Caryophanaceae</taxon>
        <taxon>Bhargavaea</taxon>
    </lineage>
</organism>
<dbReference type="Proteomes" id="UP001596483">
    <property type="component" value="Unassembled WGS sequence"/>
</dbReference>
<reference evidence="2" key="1">
    <citation type="journal article" date="2019" name="Int. J. Syst. Evol. Microbiol.">
        <title>The Global Catalogue of Microorganisms (GCM) 10K type strain sequencing project: providing services to taxonomists for standard genome sequencing and annotation.</title>
        <authorList>
            <consortium name="The Broad Institute Genomics Platform"/>
            <consortium name="The Broad Institute Genome Sequencing Center for Infectious Disease"/>
            <person name="Wu L."/>
            <person name="Ma J."/>
        </authorList>
    </citation>
    <scope>NUCLEOTIDE SEQUENCE [LARGE SCALE GENOMIC DNA]</scope>
    <source>
        <strain evidence="2">JCM 4738</strain>
    </source>
</reference>
<gene>
    <name evidence="1" type="ORF">ACFQQH_14330</name>
</gene>
<evidence type="ECO:0000313" key="1">
    <source>
        <dbReference type="EMBL" id="MFC7366300.1"/>
    </source>
</evidence>
<dbReference type="Pfam" id="PF14236">
    <property type="entry name" value="DruA"/>
    <property type="match status" value="2"/>
</dbReference>
<accession>A0ABW2NKM1</accession>
<name>A0ABW2NKM1_9BACL</name>
<proteinExistence type="predicted"/>
<dbReference type="EMBL" id="JBHTCT010000036">
    <property type="protein sequence ID" value="MFC7366300.1"/>
    <property type="molecule type" value="Genomic_DNA"/>
</dbReference>
<comment type="caution">
    <text evidence="1">The sequence shown here is derived from an EMBL/GenBank/DDBJ whole genome shotgun (WGS) entry which is preliminary data.</text>
</comment>
<keyword evidence="2" id="KW-1185">Reference proteome</keyword>
<evidence type="ECO:0000313" key="2">
    <source>
        <dbReference type="Proteomes" id="UP001596483"/>
    </source>
</evidence>
<dbReference type="InterPro" id="IPR025639">
    <property type="entry name" value="DruA"/>
</dbReference>
<dbReference type="RefSeq" id="WP_198304067.1">
    <property type="nucleotide sequence ID" value="NZ_JBHTCT010000036.1"/>
</dbReference>
<protein>
    <submittedName>
        <fullName evidence="1">Druantia anti-phage system protein DruA</fullName>
    </submittedName>
</protein>
<sequence>MKKLEEINHDAEFVKLSPKLNEINLNYFKETIIKLSEMSNSERVNALNDLILSSQVNDGDIESYKMVAIFSLLRDLFAQQWRLRISSVEDVYVAPSETVKTKNKMYLRQQLQIERNAQLKKESVKKFINKMENPKIHNGDIVSIKSLIGDSSILLKKMESKKYYEVVDPYLQIIDKGVCEQTGYKLNEIWRYFRHTWSIPYKSTPGRNIFYLIRDRSQKYHPVMGIAALGNSVLQLSNRDNYIGWTLDSVKENLKQREEIIQYEEDIKGSSDLKRKVKKRVLLESKEEYKERVIEYSDNKLKLFIEFINNAINEVFYEDILSVHEVQYPTDETLEKLEEIKSNPSISVNKTFDVHPDTITPLFIKKRAAELLNLLFAKKTILDLREKLKEPDEILKEIVKFKGGKVVTTALQANRKTKIGSNMMEIIVCGAIPPYNEILAGKLTAMLMTSPVVVADYNNRYSNQISEIASRMKGESVVRDSKLAFLGTTSLYQIGSSQYNRIKIPGITGNIEYLKLGETEGFSSTYFSEKTTWLIDKMLIQLHGERKINNKFGEGTSPRMRLMRAGLSALGLPERLVKQETKRIIYGIDLAANTKEFLNGADKELEYYIPLDGNEEFNTDRIIEYWKKRWLKNRVHNIEVKKRLETFKSESILVSNYF</sequence>